<dbReference type="Gene3D" id="3.40.630.40">
    <property type="entry name" value="Zn-dependent exopeptidases"/>
    <property type="match status" value="1"/>
</dbReference>
<dbReference type="SMART" id="SM00646">
    <property type="entry name" value="Ami_3"/>
    <property type="match status" value="1"/>
</dbReference>
<dbReference type="Pfam" id="PF01520">
    <property type="entry name" value="Amidase_3"/>
    <property type="match status" value="1"/>
</dbReference>
<feature type="domain" description="MurNAc-LAA" evidence="2">
    <location>
        <begin position="64"/>
        <end position="174"/>
    </location>
</feature>
<dbReference type="RefSeq" id="WP_118212625.1">
    <property type="nucleotide sequence ID" value="NZ_JAQEAN010000008.1"/>
</dbReference>
<dbReference type="AlphaFoldDB" id="A0A414P845"/>
<dbReference type="CDD" id="cd02696">
    <property type="entry name" value="MurNAc-LAA"/>
    <property type="match status" value="1"/>
</dbReference>
<dbReference type="Proteomes" id="UP000284902">
    <property type="component" value="Unassembled WGS sequence"/>
</dbReference>
<reference evidence="3 4" key="1">
    <citation type="submission" date="2018-08" db="EMBL/GenBank/DDBJ databases">
        <title>A genome reference for cultivated species of the human gut microbiota.</title>
        <authorList>
            <person name="Zou Y."/>
            <person name="Xue W."/>
            <person name="Luo G."/>
        </authorList>
    </citation>
    <scope>NUCLEOTIDE SEQUENCE [LARGE SCALE GENOMIC DNA]</scope>
    <source>
        <strain evidence="3 4">AM25-1LB</strain>
    </source>
</reference>
<evidence type="ECO:0000256" key="1">
    <source>
        <dbReference type="SAM" id="MobiDB-lite"/>
    </source>
</evidence>
<gene>
    <name evidence="3" type="ORF">DW672_03800</name>
</gene>
<dbReference type="InterPro" id="IPR051922">
    <property type="entry name" value="Bact_Sporulation_Assoc"/>
</dbReference>
<proteinExistence type="predicted"/>
<sequence>MGIYNIHGGHSLQCRGASGFLDEVNEDRKVKNKVIELLRLAGHTVYDCTDDIGRTQGQNLNNIKNKCNVHNADLDVSIHLNSGRNDPNGDGKTGGVEVWNYSNKTAAISDRICANISSALGITNRGTKYTHGYFILNNTKAPAILVECCFVDDKDDYSHWNADKCSAAIVSGILNAAVSAGTSNPKTSEKTPKPTTPAAKPTTSTAKIHVVHQVFAKDKGWLPEVIDFNTTNGNGYSGLFGRPLVGFRAKTKGEASIAGYLKYRAHKKGGPWFGWRTDYDKDSSGDTFAGTCKSEIDGLQFYIQGVSGKHVRYRVHTSEDGWLAWVTDYGEGLNGYAGIFGHAIDAVQIEVV</sequence>
<dbReference type="PANTHER" id="PTHR30032">
    <property type="entry name" value="N-ACETYLMURAMOYL-L-ALANINE AMIDASE-RELATED"/>
    <property type="match status" value="1"/>
</dbReference>
<evidence type="ECO:0000313" key="4">
    <source>
        <dbReference type="Proteomes" id="UP000284902"/>
    </source>
</evidence>
<evidence type="ECO:0000313" key="3">
    <source>
        <dbReference type="EMBL" id="RHF62375.1"/>
    </source>
</evidence>
<dbReference type="GO" id="GO:0009253">
    <property type="term" value="P:peptidoglycan catabolic process"/>
    <property type="evidence" value="ECO:0007669"/>
    <property type="project" value="InterPro"/>
</dbReference>
<dbReference type="PANTHER" id="PTHR30032:SF1">
    <property type="entry name" value="N-ACETYLMURAMOYL-L-ALANINE AMIDASE LYTC"/>
    <property type="match status" value="1"/>
</dbReference>
<dbReference type="InterPro" id="IPR002508">
    <property type="entry name" value="MurNAc-LAA_cat"/>
</dbReference>
<dbReference type="GO" id="GO:0008745">
    <property type="term" value="F:N-acetylmuramoyl-L-alanine amidase activity"/>
    <property type="evidence" value="ECO:0007669"/>
    <property type="project" value="InterPro"/>
</dbReference>
<organism evidence="3 4">
    <name type="scientific">[Ruminococcus] lactaris</name>
    <dbReference type="NCBI Taxonomy" id="46228"/>
    <lineage>
        <taxon>Bacteria</taxon>
        <taxon>Bacillati</taxon>
        <taxon>Bacillota</taxon>
        <taxon>Clostridia</taxon>
        <taxon>Lachnospirales</taxon>
        <taxon>Lachnospiraceae</taxon>
        <taxon>Mediterraneibacter</taxon>
    </lineage>
</organism>
<accession>A0A414P845</accession>
<dbReference type="EMBL" id="QRHG01000006">
    <property type="protein sequence ID" value="RHF62375.1"/>
    <property type="molecule type" value="Genomic_DNA"/>
</dbReference>
<feature type="region of interest" description="Disordered" evidence="1">
    <location>
        <begin position="181"/>
        <end position="203"/>
    </location>
</feature>
<protein>
    <submittedName>
        <fullName evidence="3">N-acetylmuramoyl-L-alanine amidase</fullName>
    </submittedName>
</protein>
<comment type="caution">
    <text evidence="3">The sequence shown here is derived from an EMBL/GenBank/DDBJ whole genome shotgun (WGS) entry which is preliminary data.</text>
</comment>
<dbReference type="SUPFAM" id="SSF53187">
    <property type="entry name" value="Zn-dependent exopeptidases"/>
    <property type="match status" value="1"/>
</dbReference>
<name>A0A414P845_9FIRM</name>
<evidence type="ECO:0000259" key="2">
    <source>
        <dbReference type="SMART" id="SM00646"/>
    </source>
</evidence>